<proteinExistence type="predicted"/>
<organism evidence="1 2">
    <name type="scientific">Diphasiastrum complanatum</name>
    <name type="common">Issler's clubmoss</name>
    <name type="synonym">Lycopodium complanatum</name>
    <dbReference type="NCBI Taxonomy" id="34168"/>
    <lineage>
        <taxon>Eukaryota</taxon>
        <taxon>Viridiplantae</taxon>
        <taxon>Streptophyta</taxon>
        <taxon>Embryophyta</taxon>
        <taxon>Tracheophyta</taxon>
        <taxon>Lycopodiopsida</taxon>
        <taxon>Lycopodiales</taxon>
        <taxon>Lycopodiaceae</taxon>
        <taxon>Lycopodioideae</taxon>
        <taxon>Diphasiastrum</taxon>
    </lineage>
</organism>
<keyword evidence="2" id="KW-1185">Reference proteome</keyword>
<dbReference type="Proteomes" id="UP001162992">
    <property type="component" value="Chromosome 15"/>
</dbReference>
<gene>
    <name evidence="1" type="ORF">O6H91_15G032900</name>
</gene>
<protein>
    <submittedName>
        <fullName evidence="1">Uncharacterized protein</fullName>
    </submittedName>
</protein>
<accession>A0ACC2BHX7</accession>
<reference evidence="2" key="1">
    <citation type="journal article" date="2024" name="Proc. Natl. Acad. Sci. U.S.A.">
        <title>Extraordinary preservation of gene collinearity over three hundred million years revealed in homosporous lycophytes.</title>
        <authorList>
            <person name="Li C."/>
            <person name="Wickell D."/>
            <person name="Kuo L.Y."/>
            <person name="Chen X."/>
            <person name="Nie B."/>
            <person name="Liao X."/>
            <person name="Peng D."/>
            <person name="Ji J."/>
            <person name="Jenkins J."/>
            <person name="Williams M."/>
            <person name="Shu S."/>
            <person name="Plott C."/>
            <person name="Barry K."/>
            <person name="Rajasekar S."/>
            <person name="Grimwood J."/>
            <person name="Han X."/>
            <person name="Sun S."/>
            <person name="Hou Z."/>
            <person name="He W."/>
            <person name="Dai G."/>
            <person name="Sun C."/>
            <person name="Schmutz J."/>
            <person name="Leebens-Mack J.H."/>
            <person name="Li F.W."/>
            <person name="Wang L."/>
        </authorList>
    </citation>
    <scope>NUCLEOTIDE SEQUENCE [LARGE SCALE GENOMIC DNA]</scope>
    <source>
        <strain evidence="2">cv. PW_Plant_1</strain>
    </source>
</reference>
<evidence type="ECO:0000313" key="2">
    <source>
        <dbReference type="Proteomes" id="UP001162992"/>
    </source>
</evidence>
<name>A0ACC2BHX7_DIPCM</name>
<evidence type="ECO:0000313" key="1">
    <source>
        <dbReference type="EMBL" id="KAJ7529074.1"/>
    </source>
</evidence>
<comment type="caution">
    <text evidence="1">The sequence shown here is derived from an EMBL/GenBank/DDBJ whole genome shotgun (WGS) entry which is preliminary data.</text>
</comment>
<dbReference type="EMBL" id="CM055106">
    <property type="protein sequence ID" value="KAJ7529074.1"/>
    <property type="molecule type" value="Genomic_DNA"/>
</dbReference>
<sequence length="161" mass="17247">MALVPFLMSCAWILILCSPFSAVHAANGTTVDPTGMVNLNKNQAYTNSLLCLKNTTVLCPVDYLNETGVIRPTSTAAFCEGGCFNQTKVILGCIDIVYNDFRFNNAATTADVRTAITRGCTVNSTTYGNFTADPTAAAFNSAPNLLYLSLLAFFTVSSMQL</sequence>